<keyword evidence="1" id="KW-0472">Membrane</keyword>
<dbReference type="RefSeq" id="WP_168134764.1">
    <property type="nucleotide sequence ID" value="NZ_JAAVJH010000006.1"/>
</dbReference>
<keyword evidence="1" id="KW-1133">Transmembrane helix</keyword>
<evidence type="ECO:0000256" key="1">
    <source>
        <dbReference type="SAM" id="Phobius"/>
    </source>
</evidence>
<accession>A0ABX1CMM4</accession>
<dbReference type="Proteomes" id="UP000732399">
    <property type="component" value="Unassembled WGS sequence"/>
</dbReference>
<keyword evidence="1" id="KW-0812">Transmembrane</keyword>
<name>A0ABX1CMM4_9SPHN</name>
<feature type="transmembrane region" description="Helical" evidence="1">
    <location>
        <begin position="20"/>
        <end position="45"/>
    </location>
</feature>
<evidence type="ECO:0000313" key="2">
    <source>
        <dbReference type="EMBL" id="NJR79212.1"/>
    </source>
</evidence>
<protein>
    <submittedName>
        <fullName evidence="2">Uncharacterized protein</fullName>
    </submittedName>
</protein>
<evidence type="ECO:0000313" key="3">
    <source>
        <dbReference type="Proteomes" id="UP000732399"/>
    </source>
</evidence>
<gene>
    <name evidence="2" type="ORF">HBH26_11515</name>
</gene>
<sequence>MADEPFDDSEPVRPEAKKPMMIGIGYLALLLLIGLGVLLVAGGLIRL</sequence>
<proteinExistence type="predicted"/>
<organism evidence="2 3">
    <name type="scientific">Sphingomonas corticis</name>
    <dbReference type="NCBI Taxonomy" id="2722791"/>
    <lineage>
        <taxon>Bacteria</taxon>
        <taxon>Pseudomonadati</taxon>
        <taxon>Pseudomonadota</taxon>
        <taxon>Alphaproteobacteria</taxon>
        <taxon>Sphingomonadales</taxon>
        <taxon>Sphingomonadaceae</taxon>
        <taxon>Sphingomonas</taxon>
    </lineage>
</organism>
<keyword evidence="3" id="KW-1185">Reference proteome</keyword>
<dbReference type="EMBL" id="JAAVJH010000006">
    <property type="protein sequence ID" value="NJR79212.1"/>
    <property type="molecule type" value="Genomic_DNA"/>
</dbReference>
<comment type="caution">
    <text evidence="2">The sequence shown here is derived from an EMBL/GenBank/DDBJ whole genome shotgun (WGS) entry which is preliminary data.</text>
</comment>
<reference evidence="2 3" key="1">
    <citation type="submission" date="2020-03" db="EMBL/GenBank/DDBJ databases">
        <authorList>
            <person name="Wang L."/>
            <person name="He N."/>
            <person name="Li Y."/>
            <person name="Fang Y."/>
            <person name="Zhang F."/>
        </authorList>
    </citation>
    <scope>NUCLEOTIDE SEQUENCE [LARGE SCALE GENOMIC DNA]</scope>
    <source>
        <strain evidence="2 3">36D10-4-7</strain>
    </source>
</reference>